<keyword evidence="3" id="KW-0720">Serine protease</keyword>
<dbReference type="InterPro" id="IPR000209">
    <property type="entry name" value="Peptidase_S8/S53_dom"/>
</dbReference>
<keyword evidence="6" id="KW-1185">Reference proteome</keyword>
<evidence type="ECO:0000256" key="1">
    <source>
        <dbReference type="ARBA" id="ARBA00022670"/>
    </source>
</evidence>
<dbReference type="InterPro" id="IPR023828">
    <property type="entry name" value="Peptidase_S8_Ser-AS"/>
</dbReference>
<feature type="domain" description="Peptidase S8/S53" evidence="4">
    <location>
        <begin position="6"/>
        <end position="162"/>
    </location>
</feature>
<name>S8ACP5_DACHA</name>
<dbReference type="Gene3D" id="3.40.50.200">
    <property type="entry name" value="Peptidase S8/S53 domain"/>
    <property type="match status" value="1"/>
</dbReference>
<dbReference type="OrthoDB" id="1896086at2759"/>
<reference evidence="6" key="2">
    <citation type="submission" date="2013-04" db="EMBL/GenBank/DDBJ databases">
        <title>Genomic mechanisms accounting for the adaptation to parasitism in nematode-trapping fungi.</title>
        <authorList>
            <person name="Ahren D.G."/>
        </authorList>
    </citation>
    <scope>NUCLEOTIDE SEQUENCE [LARGE SCALE GENOMIC DNA]</scope>
    <source>
        <strain evidence="6">CBS 200.50</strain>
    </source>
</reference>
<dbReference type="PROSITE" id="PS00138">
    <property type="entry name" value="SUBTILASE_SER"/>
    <property type="match status" value="1"/>
</dbReference>
<accession>S8ACP5</accession>
<gene>
    <name evidence="5" type="ORF">H072_7415</name>
</gene>
<evidence type="ECO:0000256" key="2">
    <source>
        <dbReference type="ARBA" id="ARBA00022801"/>
    </source>
</evidence>
<keyword evidence="2" id="KW-0378">Hydrolase</keyword>
<organism evidence="5 6">
    <name type="scientific">Dactylellina haptotyla (strain CBS 200.50)</name>
    <name type="common">Nematode-trapping fungus</name>
    <name type="synonym">Monacrosporium haptotylum</name>
    <dbReference type="NCBI Taxonomy" id="1284197"/>
    <lineage>
        <taxon>Eukaryota</taxon>
        <taxon>Fungi</taxon>
        <taxon>Dikarya</taxon>
        <taxon>Ascomycota</taxon>
        <taxon>Pezizomycotina</taxon>
        <taxon>Orbiliomycetes</taxon>
        <taxon>Orbiliales</taxon>
        <taxon>Orbiliaceae</taxon>
        <taxon>Dactylellina</taxon>
    </lineage>
</organism>
<dbReference type="STRING" id="1284197.S8ACP5"/>
<dbReference type="InterPro" id="IPR036852">
    <property type="entry name" value="Peptidase_S8/S53_dom_sf"/>
</dbReference>
<dbReference type="GO" id="GO:0004252">
    <property type="term" value="F:serine-type endopeptidase activity"/>
    <property type="evidence" value="ECO:0007669"/>
    <property type="project" value="InterPro"/>
</dbReference>
<evidence type="ECO:0000256" key="3">
    <source>
        <dbReference type="ARBA" id="ARBA00022825"/>
    </source>
</evidence>
<protein>
    <recommendedName>
        <fullName evidence="4">Peptidase S8/S53 domain-containing protein</fullName>
    </recommendedName>
</protein>
<evidence type="ECO:0000313" key="6">
    <source>
        <dbReference type="Proteomes" id="UP000015100"/>
    </source>
</evidence>
<evidence type="ECO:0000313" key="5">
    <source>
        <dbReference type="EMBL" id="EPS38831.1"/>
    </source>
</evidence>
<comment type="caution">
    <text evidence="5">The sequence shown here is derived from an EMBL/GenBank/DDBJ whole genome shotgun (WGS) entry which is preliminary data.</text>
</comment>
<dbReference type="HOGENOM" id="CLU_823915_0_0_1"/>
<sequence length="337" mass="36899">MQDHYRSELHGTAVIGRIAGKSTGVAQESEIIVVRGTDGRGAFSRETCVDGMVKIYDEIMQDPGQKSIINISWGFIPAKEEKWWDADDDDLNKFEDAFQEMTGDIFEAFDALENGIVVMASGNLAPGMLVGDESPVDLYPQLFAKDGKVGKRTISAPGKYVNIAARYENGEPVNEPRKGYPYSTPLQKALGLKLDDGTSFAAPTVTGALAAWLSVGVPLESAIQYMYDRAHPRVRGGPPALYNGISVSQWPAALRPSWASASDGRPSPTPPRALSRFDRARAMDQPIPTFVTRTITRPGEHYFVTVELQVPVATISVNQRPLKTKYTDYFAKPTPSQ</sequence>
<dbReference type="EMBL" id="AQGS01000526">
    <property type="protein sequence ID" value="EPS38831.1"/>
    <property type="molecule type" value="Genomic_DNA"/>
</dbReference>
<keyword evidence="1" id="KW-0645">Protease</keyword>
<dbReference type="GO" id="GO:0006508">
    <property type="term" value="P:proteolysis"/>
    <property type="evidence" value="ECO:0007669"/>
    <property type="project" value="UniProtKB-KW"/>
</dbReference>
<dbReference type="Proteomes" id="UP000015100">
    <property type="component" value="Unassembled WGS sequence"/>
</dbReference>
<dbReference type="CDD" id="cd00306">
    <property type="entry name" value="Peptidases_S8_S53"/>
    <property type="match status" value="1"/>
</dbReference>
<proteinExistence type="predicted"/>
<evidence type="ECO:0000259" key="4">
    <source>
        <dbReference type="Pfam" id="PF00082"/>
    </source>
</evidence>
<dbReference type="SUPFAM" id="SSF52743">
    <property type="entry name" value="Subtilisin-like"/>
    <property type="match status" value="1"/>
</dbReference>
<dbReference type="Pfam" id="PF00082">
    <property type="entry name" value="Peptidase_S8"/>
    <property type="match status" value="1"/>
</dbReference>
<dbReference type="AlphaFoldDB" id="S8ACP5"/>
<reference evidence="5 6" key="1">
    <citation type="journal article" date="2013" name="PLoS Genet.">
        <title>Genomic mechanisms accounting for the adaptation to parasitism in nematode-trapping fungi.</title>
        <authorList>
            <person name="Meerupati T."/>
            <person name="Andersson K.M."/>
            <person name="Friman E."/>
            <person name="Kumar D."/>
            <person name="Tunlid A."/>
            <person name="Ahren D."/>
        </authorList>
    </citation>
    <scope>NUCLEOTIDE SEQUENCE [LARGE SCALE GENOMIC DNA]</scope>
    <source>
        <strain evidence="5 6">CBS 200.50</strain>
    </source>
</reference>